<dbReference type="SUPFAM" id="SSF74650">
    <property type="entry name" value="Galactose mutarotase-like"/>
    <property type="match status" value="1"/>
</dbReference>
<dbReference type="GO" id="GO:0004034">
    <property type="term" value="F:aldose 1-epimerase activity"/>
    <property type="evidence" value="ECO:0007669"/>
    <property type="project" value="TreeGrafter"/>
</dbReference>
<dbReference type="HOGENOM" id="CLU_052486_2_0_9"/>
<dbReference type="PANTHER" id="PTHR10091:SF0">
    <property type="entry name" value="GALACTOSE MUTAROTASE"/>
    <property type="match status" value="1"/>
</dbReference>
<dbReference type="KEGG" id="pste:PSTEL_22475"/>
<dbReference type="Proteomes" id="UP000029507">
    <property type="component" value="Chromosome"/>
</dbReference>
<dbReference type="GO" id="GO:0033499">
    <property type="term" value="P:galactose catabolic process via UDP-galactose, Leloir pathway"/>
    <property type="evidence" value="ECO:0007669"/>
    <property type="project" value="TreeGrafter"/>
</dbReference>
<organism evidence="1 2">
    <name type="scientific">Paenibacillus stellifer</name>
    <dbReference type="NCBI Taxonomy" id="169760"/>
    <lineage>
        <taxon>Bacteria</taxon>
        <taxon>Bacillati</taxon>
        <taxon>Bacillota</taxon>
        <taxon>Bacilli</taxon>
        <taxon>Bacillales</taxon>
        <taxon>Paenibacillaceae</taxon>
        <taxon>Paenibacillus</taxon>
    </lineage>
</organism>
<sequence length="333" mass="38027">MKQVTKGQWCGYDTYILHSRDLEVTLLPKLGNNIISLRDLREERDILRSPEEGDLEFYMQKPYHFGIPLLIPPGRIAKGRFEFQGANYQFDQNTANDNHIHGLHRTQSWIVSDIQEDEDGCAVTTEFCSQNDPHWMEQLPVELKFEMTFQLQDSSLRQTLKVTHLGHERSIPFGIGYHTWFMIDGEPQRWSIKVPVEGVYEQNDQLLPSGKVLPLGPLEALNEGMNLEGTNFDTPLRIGGKRPVEALVLRDDGYGLKYGADEDYFRHWVLYTKGTADQFLCVEPYTWLPDAPNVPGGPEFTGLITLNPGETLVLATWIEMIYPDSKAPDTQEA</sequence>
<dbReference type="Pfam" id="PF01263">
    <property type="entry name" value="Aldose_epim"/>
    <property type="match status" value="1"/>
</dbReference>
<proteinExistence type="predicted"/>
<evidence type="ECO:0000313" key="1">
    <source>
        <dbReference type="EMBL" id="AIQ65467.1"/>
    </source>
</evidence>
<dbReference type="EMBL" id="CP009286">
    <property type="protein sequence ID" value="AIQ65467.1"/>
    <property type="molecule type" value="Genomic_DNA"/>
</dbReference>
<evidence type="ECO:0000313" key="2">
    <source>
        <dbReference type="Proteomes" id="UP000029507"/>
    </source>
</evidence>
<dbReference type="RefSeq" id="WP_038698552.1">
    <property type="nucleotide sequence ID" value="NZ_CP009286.1"/>
</dbReference>
<accession>A0A089LX53</accession>
<dbReference type="OrthoDB" id="9795355at2"/>
<keyword evidence="2" id="KW-1185">Reference proteome</keyword>
<dbReference type="InterPro" id="IPR011013">
    <property type="entry name" value="Gal_mutarotase_sf_dom"/>
</dbReference>
<dbReference type="STRING" id="169760.PSTEL_22475"/>
<dbReference type="AlphaFoldDB" id="A0A089LX53"/>
<reference evidence="1 2" key="1">
    <citation type="submission" date="2014-08" db="EMBL/GenBank/DDBJ databases">
        <title>Comparative genomics of the Paenibacillus odorifer group.</title>
        <authorList>
            <person name="den Bakker H.C."/>
            <person name="Tsai Y.-C."/>
            <person name="Martin N."/>
            <person name="Korlach J."/>
            <person name="Wiedmann M."/>
        </authorList>
    </citation>
    <scope>NUCLEOTIDE SEQUENCE [LARGE SCALE GENOMIC DNA]</scope>
    <source>
        <strain evidence="1 2">DSM 14472</strain>
    </source>
</reference>
<protein>
    <submittedName>
        <fullName evidence="1">Galactose mutarotase</fullName>
    </submittedName>
</protein>
<dbReference type="InterPro" id="IPR014718">
    <property type="entry name" value="GH-type_carb-bd"/>
</dbReference>
<dbReference type="Gene3D" id="2.70.98.10">
    <property type="match status" value="1"/>
</dbReference>
<name>A0A089LX53_9BACL</name>
<dbReference type="GO" id="GO:0006006">
    <property type="term" value="P:glucose metabolic process"/>
    <property type="evidence" value="ECO:0007669"/>
    <property type="project" value="TreeGrafter"/>
</dbReference>
<dbReference type="CDD" id="cd01081">
    <property type="entry name" value="Aldose_epim"/>
    <property type="match status" value="1"/>
</dbReference>
<dbReference type="InterPro" id="IPR008183">
    <property type="entry name" value="Aldose_1/G6P_1-epimerase"/>
</dbReference>
<dbReference type="GO" id="GO:0030246">
    <property type="term" value="F:carbohydrate binding"/>
    <property type="evidence" value="ECO:0007669"/>
    <property type="project" value="InterPro"/>
</dbReference>
<dbReference type="PANTHER" id="PTHR10091">
    <property type="entry name" value="ALDOSE-1-EPIMERASE"/>
    <property type="match status" value="1"/>
</dbReference>
<gene>
    <name evidence="1" type="ORF">PSTEL_22475</name>
</gene>